<reference evidence="1 2" key="1">
    <citation type="submission" date="2023-01" db="EMBL/GenBank/DDBJ databases">
        <title>Analysis of 21 Apiospora genomes using comparative genomics revels a genus with tremendous synthesis potential of carbohydrate active enzymes and secondary metabolites.</title>
        <authorList>
            <person name="Sorensen T."/>
        </authorList>
    </citation>
    <scope>NUCLEOTIDE SEQUENCE [LARGE SCALE GENOMIC DNA]</scope>
    <source>
        <strain evidence="1 2">CBS 33761</strain>
    </source>
</reference>
<gene>
    <name evidence="1" type="ORF">PG993_011232</name>
</gene>
<accession>A0ABR1SDY8</accession>
<comment type="caution">
    <text evidence="1">The sequence shown here is derived from an EMBL/GenBank/DDBJ whole genome shotgun (WGS) entry which is preliminary data.</text>
</comment>
<name>A0ABR1SDY8_9PEZI</name>
<dbReference type="EMBL" id="JAQQWK010000010">
    <property type="protein sequence ID" value="KAK8029941.1"/>
    <property type="molecule type" value="Genomic_DNA"/>
</dbReference>
<evidence type="ECO:0000313" key="2">
    <source>
        <dbReference type="Proteomes" id="UP001444661"/>
    </source>
</evidence>
<keyword evidence="2" id="KW-1185">Reference proteome</keyword>
<proteinExistence type="predicted"/>
<sequence>MYQTKARSSRRRKENLSVSEIFLGRRKWDVPEHGTYDHRPPTDYLLPLHLSVQYAIEWSNIGNTRASSVS</sequence>
<protein>
    <submittedName>
        <fullName evidence="1">Uncharacterized protein</fullName>
    </submittedName>
</protein>
<evidence type="ECO:0000313" key="1">
    <source>
        <dbReference type="EMBL" id="KAK8029941.1"/>
    </source>
</evidence>
<dbReference type="Proteomes" id="UP001444661">
    <property type="component" value="Unassembled WGS sequence"/>
</dbReference>
<organism evidence="1 2">
    <name type="scientific">Apiospora rasikravindrae</name>
    <dbReference type="NCBI Taxonomy" id="990691"/>
    <lineage>
        <taxon>Eukaryota</taxon>
        <taxon>Fungi</taxon>
        <taxon>Dikarya</taxon>
        <taxon>Ascomycota</taxon>
        <taxon>Pezizomycotina</taxon>
        <taxon>Sordariomycetes</taxon>
        <taxon>Xylariomycetidae</taxon>
        <taxon>Amphisphaeriales</taxon>
        <taxon>Apiosporaceae</taxon>
        <taxon>Apiospora</taxon>
    </lineage>
</organism>